<keyword evidence="1" id="KW-0853">WD repeat</keyword>
<dbReference type="Gene3D" id="2.130.10.10">
    <property type="entry name" value="YVTN repeat-like/Quinoprotein amine dehydrogenase"/>
    <property type="match status" value="1"/>
</dbReference>
<dbReference type="Pfam" id="PF00400">
    <property type="entry name" value="WD40"/>
    <property type="match status" value="1"/>
</dbReference>
<dbReference type="SMART" id="SM00320">
    <property type="entry name" value="WD40"/>
    <property type="match status" value="3"/>
</dbReference>
<evidence type="ECO:0000256" key="1">
    <source>
        <dbReference type="ARBA" id="ARBA00022574"/>
    </source>
</evidence>
<comment type="caution">
    <text evidence="3">The sequence shown here is derived from an EMBL/GenBank/DDBJ whole genome shotgun (WGS) entry which is preliminary data.</text>
</comment>
<dbReference type="InterPro" id="IPR015943">
    <property type="entry name" value="WD40/YVTN_repeat-like_dom_sf"/>
</dbReference>
<evidence type="ECO:0000313" key="4">
    <source>
        <dbReference type="Proteomes" id="UP001605036"/>
    </source>
</evidence>
<gene>
    <name evidence="3" type="ORF">R1flu_019043</name>
</gene>
<dbReference type="PANTHER" id="PTHR19857">
    <property type="entry name" value="MITOCHONDRIAL DIVISION PROTEIN 1-RELATED"/>
    <property type="match status" value="1"/>
</dbReference>
<reference evidence="3 4" key="1">
    <citation type="submission" date="2024-09" db="EMBL/GenBank/DDBJ databases">
        <title>Chromosome-scale assembly of Riccia fluitans.</title>
        <authorList>
            <person name="Paukszto L."/>
            <person name="Sawicki J."/>
            <person name="Karawczyk K."/>
            <person name="Piernik-Szablinska J."/>
            <person name="Szczecinska M."/>
            <person name="Mazdziarz M."/>
        </authorList>
    </citation>
    <scope>NUCLEOTIDE SEQUENCE [LARGE SCALE GENOMIC DNA]</scope>
    <source>
        <strain evidence="3">Rf_01</strain>
        <tissue evidence="3">Aerial parts of the thallus</tissue>
    </source>
</reference>
<keyword evidence="4" id="KW-1185">Reference proteome</keyword>
<dbReference type="AlphaFoldDB" id="A0ABD1ZJ15"/>
<organism evidence="3 4">
    <name type="scientific">Riccia fluitans</name>
    <dbReference type="NCBI Taxonomy" id="41844"/>
    <lineage>
        <taxon>Eukaryota</taxon>
        <taxon>Viridiplantae</taxon>
        <taxon>Streptophyta</taxon>
        <taxon>Embryophyta</taxon>
        <taxon>Marchantiophyta</taxon>
        <taxon>Marchantiopsida</taxon>
        <taxon>Marchantiidae</taxon>
        <taxon>Marchantiales</taxon>
        <taxon>Ricciaceae</taxon>
        <taxon>Riccia</taxon>
    </lineage>
</organism>
<dbReference type="SUPFAM" id="SSF50978">
    <property type="entry name" value="WD40 repeat-like"/>
    <property type="match status" value="1"/>
</dbReference>
<evidence type="ECO:0000256" key="2">
    <source>
        <dbReference type="ARBA" id="ARBA00022737"/>
    </source>
</evidence>
<accession>A0ABD1ZJ15</accession>
<dbReference type="InterPro" id="IPR051179">
    <property type="entry name" value="WD_repeat_multifunction"/>
</dbReference>
<dbReference type="InterPro" id="IPR036322">
    <property type="entry name" value="WD40_repeat_dom_sf"/>
</dbReference>
<evidence type="ECO:0000313" key="3">
    <source>
        <dbReference type="EMBL" id="KAL2650915.1"/>
    </source>
</evidence>
<sequence length="506" mass="56247">MDKFVFRTKVLSDLPRDNQLQTRLELPENPRAKLKGKQSWLAAYETHGRVPPVFWPSLLKLTLSSYSEFGAIENYRQLFGYFDRSSQFPFAEELRYETARPYVSAVDFDSKGIYLATVNRVHILSIYEFETLCCNAGKGSDENSRFPDENYVPAIYRTSSHKPFETIKWNPSNEDEVACVAAGSKKVYYYDIARTAHLPSEILKVKARNYGSESLGFFDLAFFNDGSSRVLACGRDSHVHIWDRRVGTSSSAALAAPGAGGALNSVELSKDTQIVYSGSEGGFIYSWDLRGGSQGAAFVTSAKGYTQPLGAVKIETMLRSISSLSAQTEIATSAVHAISLNPACGEQLAFHLNSGWSGVLNTFTLNATHLHCPPPPWIDRTQDQADQYAAPDSTRDIERRLLSPKRVVHRRRPVWLRSWPVYAVGSGSENKVHMLNFTPGSKSRYSLEHWRSDAEEEWQVEPPTSDAVVSLAAHPLNDTLVAGCESGKLLLIGQKKASTRGRETDQ</sequence>
<dbReference type="Proteomes" id="UP001605036">
    <property type="component" value="Unassembled WGS sequence"/>
</dbReference>
<dbReference type="EMBL" id="JBHFFA010000001">
    <property type="protein sequence ID" value="KAL2650915.1"/>
    <property type="molecule type" value="Genomic_DNA"/>
</dbReference>
<keyword evidence="2" id="KW-0677">Repeat</keyword>
<dbReference type="PANTHER" id="PTHR19857:SF21">
    <property type="entry name" value="ANAPHASE-PROMOTING COMPLEX SUBUNIT 4 WD40 DOMAIN-CONTAINING PROTEIN"/>
    <property type="match status" value="1"/>
</dbReference>
<dbReference type="InterPro" id="IPR001680">
    <property type="entry name" value="WD40_rpt"/>
</dbReference>
<proteinExistence type="predicted"/>
<protein>
    <submittedName>
        <fullName evidence="3">Uncharacterized protein</fullName>
    </submittedName>
</protein>
<name>A0ABD1ZJ15_9MARC</name>